<protein>
    <submittedName>
        <fullName evidence="8">Zinc finger FYVE domain-containing protein 26</fullName>
    </submittedName>
</protein>
<comment type="caution">
    <text evidence="8">The sequence shown here is derived from an EMBL/GenBank/DDBJ whole genome shotgun (WGS) entry which is preliminary data.</text>
</comment>
<accession>A0AAE1H0V5</accession>
<dbReference type="GO" id="GO:0000724">
    <property type="term" value="P:double-strand break repair via homologous recombination"/>
    <property type="evidence" value="ECO:0007669"/>
    <property type="project" value="InterPro"/>
</dbReference>
<dbReference type="Gene3D" id="3.30.40.10">
    <property type="entry name" value="Zinc/RING finger domain, C3HC4 (zinc finger)"/>
    <property type="match status" value="1"/>
</dbReference>
<dbReference type="GO" id="GO:0032465">
    <property type="term" value="P:regulation of cytokinesis"/>
    <property type="evidence" value="ECO:0007669"/>
    <property type="project" value="TreeGrafter"/>
</dbReference>
<evidence type="ECO:0000256" key="2">
    <source>
        <dbReference type="ARBA" id="ARBA00022723"/>
    </source>
</evidence>
<keyword evidence="3 5" id="KW-0863">Zinc-finger</keyword>
<proteinExistence type="predicted"/>
<evidence type="ECO:0000256" key="4">
    <source>
        <dbReference type="ARBA" id="ARBA00022833"/>
    </source>
</evidence>
<dbReference type="Pfam" id="PF25569">
    <property type="entry name" value="TPR_ZFYVE26"/>
    <property type="match status" value="1"/>
</dbReference>
<dbReference type="Pfam" id="PF04784">
    <property type="entry name" value="DUF547"/>
    <property type="match status" value="1"/>
</dbReference>
<dbReference type="InterPro" id="IPR017455">
    <property type="entry name" value="Znf_FYVE-rel"/>
</dbReference>
<dbReference type="InterPro" id="IPR006869">
    <property type="entry name" value="DUF547"/>
</dbReference>
<reference evidence="8" key="1">
    <citation type="submission" date="2021-07" db="EMBL/GenBank/DDBJ databases">
        <authorList>
            <person name="Catto M.A."/>
            <person name="Jacobson A."/>
            <person name="Kennedy G."/>
            <person name="Labadie P."/>
            <person name="Hunt B.G."/>
            <person name="Srinivasan R."/>
        </authorList>
    </citation>
    <scope>NUCLEOTIDE SEQUENCE</scope>
    <source>
        <strain evidence="8">PL_HMW_Pooled</strain>
        <tissue evidence="8">Head</tissue>
    </source>
</reference>
<keyword evidence="1" id="KW-0597">Phosphoprotein</keyword>
<keyword evidence="9" id="KW-1185">Reference proteome</keyword>
<dbReference type="EMBL" id="JAHWGI010000293">
    <property type="protein sequence ID" value="KAK3912489.1"/>
    <property type="molecule type" value="Genomic_DNA"/>
</dbReference>
<keyword evidence="2" id="KW-0479">Metal-binding</keyword>
<dbReference type="GO" id="GO:0008270">
    <property type="term" value="F:zinc ion binding"/>
    <property type="evidence" value="ECO:0007669"/>
    <property type="project" value="UniProtKB-KW"/>
</dbReference>
<feature type="domain" description="FYVE-type" evidence="7">
    <location>
        <begin position="884"/>
        <end position="944"/>
    </location>
</feature>
<dbReference type="InterPro" id="IPR013083">
    <property type="entry name" value="Znf_RING/FYVE/PHD"/>
</dbReference>
<dbReference type="GO" id="GO:0032266">
    <property type="term" value="F:phosphatidylinositol-3-phosphate binding"/>
    <property type="evidence" value="ECO:0007669"/>
    <property type="project" value="InterPro"/>
</dbReference>
<gene>
    <name evidence="8" type="ORF">KUF71_022060</name>
</gene>
<dbReference type="PANTHER" id="PTHR46591:SF1">
    <property type="entry name" value="ZINC FINGER FYVE DOMAIN-CONTAINING PROTEIN 26"/>
    <property type="match status" value="1"/>
</dbReference>
<keyword evidence="6" id="KW-0175">Coiled coil</keyword>
<sequence>MTLFSGQDSNQEFSFLQDFKMYLKLLKFCKDRSTALPPDSPLTKDHFLLLHRSPVKLFSDMVIEEGMTSTDIEKYASLLGFNLPHILSSEICSTLDSVPHANPDVRQAPINSYTSVSVLNSSNIVGPARHPAKSVEGLLMSVHDELKCQLELVQKLHKSKDGHLKLHQLNIKQMQSVLAATWELQYIDIRLLQPGAQTLVFYCNLANLIWVHCLVYLSSAPSLENLWLKSLVGGNNFQQMVAMNSFAYQVGTLGIMTLWEVRQLALGVKLMRPMGTPSLQSYAPTTDSFDPLSLFVVSSGSKYSPKLEVLSADNLEKQLQKSVHDYIQHWIDIQTDRVSVPSLVYQYIHGTGQNMCVFLKDYVGSLFPNEGCYPVSCLPDEEMSNIVLSYGSKMPLNTSNVDEPIITWRSNRNLCNSILQYIKSYSPVVSLLLCELLKDPLCCESPNESDDEAQEALEGTFASNLLFHSLQQFPCLERICKRIDVVTISEFFHNNTLLCSLHSAVPKKLIWSRLDVLAREQKWEAILDLLKALSPLQTSCDPMLSVALDLVLLELTFKYRESVDSWLFCEQIKCIYIKARCVISESIFWPGEVCIRLLKCISKSPEIRNYPDMFFRTRTLLDSITIYQKLVDFCGRVQWNSWQEVRTISQTRPAHVLEQIVSLQNVDICVAWLDLLNISEKHTYLIDTNIFILLLNDTEDRLQVVEKLLLSISNKRAAKICFEVLGKVYRLPSLQFCIRFLKLHCMDEFDVISKESIETIFIGIQMLKSVPVHIQSECLPIVCSPHLMLEQLIMNVQLEAAEQMLFSVRGQLLELPAKSPLSIAALDSMFRQYAEKALEFGITKGSSTSTMSERSILDSLSSFSGNKDYTVPSVVPTKIEWVPNEQASVCMDCQIATFTMFNRRHHCRRCGRVVCAQCSPNRMLVQGYGTLKVRVCNSCHSKLCEDLVTPETQTSTATESFVSIPPENVWRLSNDSSLNDTIRGEFAFEHAPSVSLCLSILKLHSESAACPNFLVDSCETILSYLSPHRGVPNPEADYGFVIEMCRSLVVAAKVKCAQWGYISDEPNCDQRLSKIDLLSLLVTHGCAALIPDKTSIHGLRRLQTQLLESELWQLALEVSTKAGLEKIGVWTSWGKALLRGGQWKEARDKFSHCFPISSRVNKSGPDAPLLTDILQILENSPLYTEKEISQNVESINSFNNRHFRSPAIAVLNSLSSLKSISQGKFIESQAPGTVQPQVYAECCYYLKEYGSHASYLQFLVRHTDFKGTVEHTLSYSVDPQIFFENVYMPCLRRGQITPLHSAITVADPSLAKWTIYLRGIGSALEKRKLLNTLYEVQRWSKDHVRAAMTCIRFYHLNASSYTDLVGNINHLTRAQLHLEDALAVATASPKLPKHNDGTNFFSTEKCSETLWLQLSPKELDHHLSTIELQKELTKFLSAYEANGHTLFEAAFSFPHVFAEPLVHGLPTLFGSTADRLLLSGLCLFCGKNVEEGYGIVFRIIEGFHLPGHEIYEAVAVALFHSGRLPEISQLLNCIRSSGVTHPSVVCDSVIMACVRELPRQPNASEIDFLARNIYDQSLKIQAFISCGQLKSAYLLAVKYERLEDIEKILEEAERLGQSAIKNICLKRLGRL</sequence>
<dbReference type="Pfam" id="PF01363">
    <property type="entry name" value="FYVE"/>
    <property type="match status" value="1"/>
</dbReference>
<reference evidence="8" key="2">
    <citation type="journal article" date="2023" name="BMC Genomics">
        <title>Pest status, molecular evolution, and epigenetic factors derived from the genome assembly of Frankliniella fusca, a thysanopteran phytovirus vector.</title>
        <authorList>
            <person name="Catto M.A."/>
            <person name="Labadie P.E."/>
            <person name="Jacobson A.L."/>
            <person name="Kennedy G.G."/>
            <person name="Srinivasan R."/>
            <person name="Hunt B.G."/>
        </authorList>
    </citation>
    <scope>NUCLEOTIDE SEQUENCE</scope>
    <source>
        <strain evidence="8">PL_HMW_Pooled</strain>
    </source>
</reference>
<dbReference type="InterPro" id="IPR011011">
    <property type="entry name" value="Znf_FYVE_PHD"/>
</dbReference>
<evidence type="ECO:0000256" key="5">
    <source>
        <dbReference type="PROSITE-ProRule" id="PRU00091"/>
    </source>
</evidence>
<feature type="coiled-coil region" evidence="6">
    <location>
        <begin position="1595"/>
        <end position="1622"/>
    </location>
</feature>
<name>A0AAE1H0V5_9NEOP</name>
<dbReference type="InterPro" id="IPR000306">
    <property type="entry name" value="Znf_FYVE"/>
</dbReference>
<dbReference type="SUPFAM" id="SSF57903">
    <property type="entry name" value="FYVE/PHD zinc finger"/>
    <property type="match status" value="1"/>
</dbReference>
<keyword evidence="4" id="KW-0862">Zinc</keyword>
<evidence type="ECO:0000259" key="7">
    <source>
        <dbReference type="PROSITE" id="PS50178"/>
    </source>
</evidence>
<dbReference type="PANTHER" id="PTHR46591">
    <property type="entry name" value="ZINC FINGER FYVE DOMAIN-CONTAINING PROTEIN 26"/>
    <property type="match status" value="1"/>
</dbReference>
<dbReference type="GO" id="GO:0005813">
    <property type="term" value="C:centrosome"/>
    <property type="evidence" value="ECO:0007669"/>
    <property type="project" value="TreeGrafter"/>
</dbReference>
<dbReference type="SMART" id="SM00064">
    <property type="entry name" value="FYVE"/>
    <property type="match status" value="1"/>
</dbReference>
<dbReference type="InterPro" id="IPR028730">
    <property type="entry name" value="ZFYVE26"/>
</dbReference>
<dbReference type="Proteomes" id="UP001219518">
    <property type="component" value="Unassembled WGS sequence"/>
</dbReference>
<dbReference type="GO" id="GO:0030496">
    <property type="term" value="C:midbody"/>
    <property type="evidence" value="ECO:0007669"/>
    <property type="project" value="TreeGrafter"/>
</dbReference>
<organism evidence="8 9">
    <name type="scientific">Frankliniella fusca</name>
    <dbReference type="NCBI Taxonomy" id="407009"/>
    <lineage>
        <taxon>Eukaryota</taxon>
        <taxon>Metazoa</taxon>
        <taxon>Ecdysozoa</taxon>
        <taxon>Arthropoda</taxon>
        <taxon>Hexapoda</taxon>
        <taxon>Insecta</taxon>
        <taxon>Pterygota</taxon>
        <taxon>Neoptera</taxon>
        <taxon>Paraneoptera</taxon>
        <taxon>Thysanoptera</taxon>
        <taxon>Terebrantia</taxon>
        <taxon>Thripoidea</taxon>
        <taxon>Thripidae</taxon>
        <taxon>Frankliniella</taxon>
    </lineage>
</organism>
<dbReference type="GO" id="GO:0000281">
    <property type="term" value="P:mitotic cytokinesis"/>
    <property type="evidence" value="ECO:0007669"/>
    <property type="project" value="InterPro"/>
</dbReference>
<evidence type="ECO:0000313" key="9">
    <source>
        <dbReference type="Proteomes" id="UP001219518"/>
    </source>
</evidence>
<evidence type="ECO:0000256" key="1">
    <source>
        <dbReference type="ARBA" id="ARBA00022553"/>
    </source>
</evidence>
<evidence type="ECO:0000313" key="8">
    <source>
        <dbReference type="EMBL" id="KAK3912489.1"/>
    </source>
</evidence>
<evidence type="ECO:0000256" key="3">
    <source>
        <dbReference type="ARBA" id="ARBA00022771"/>
    </source>
</evidence>
<dbReference type="InterPro" id="IPR057946">
    <property type="entry name" value="TPR_ZFYVE26"/>
</dbReference>
<evidence type="ECO:0000256" key="6">
    <source>
        <dbReference type="SAM" id="Coils"/>
    </source>
</evidence>
<dbReference type="PROSITE" id="PS50178">
    <property type="entry name" value="ZF_FYVE"/>
    <property type="match status" value="1"/>
</dbReference>
<dbReference type="GO" id="GO:0005765">
    <property type="term" value="C:lysosomal membrane"/>
    <property type="evidence" value="ECO:0007669"/>
    <property type="project" value="TreeGrafter"/>
</dbReference>